<proteinExistence type="predicted"/>
<dbReference type="KEGG" id="cfm:BJL90_01020"/>
<keyword evidence="3" id="KW-1185">Reference proteome</keyword>
<dbReference type="EMBL" id="CP020559">
    <property type="protein sequence ID" value="ARE89031.1"/>
    <property type="molecule type" value="Genomic_DNA"/>
</dbReference>
<evidence type="ECO:0000313" key="4">
    <source>
        <dbReference type="Proteomes" id="UP000192478"/>
    </source>
</evidence>
<dbReference type="Proteomes" id="UP000177894">
    <property type="component" value="Chromosome"/>
</dbReference>
<sequence>MIKRKVIFGIIATTIISFSLLGCTNQNSKKAVNDTSTSISNSFETNRAGQTQQTVQTPITSNSIDKKAVEEAYYGQWQIKKVLASAPVSTYSNDDIKIIVGKKLILSKESASCFGDTVDTLNITAANPTYKKSVISKNDFEANYPVTFDKLSIKGDTITQIDVVDTTGNGSTFFIKDNNALILYGGGVYFELGKIVSTSPSSTPLDSNSENTKTQMLSNNSVSEAYKAVLQNKTEFFSTDNKKKLYLNDFLTNKEIYDTIFKVTHFTVLDMDGDKVPEVVLELSVGNEPEFYEVLHYMNDIVYGYLIVYRGLEGLKADGTFHYSSGAADNGFGKLKLESDAFKTDILGYSKSSQGNANLIISYFINNKPVTKESFDSFINEQSGKKDAVWYEFSQKNIETELSINL</sequence>
<dbReference type="AlphaFoldDB" id="A0AAC9RKQ5"/>
<organism evidence="2 4">
    <name type="scientific">Clostridium formicaceticum</name>
    <dbReference type="NCBI Taxonomy" id="1497"/>
    <lineage>
        <taxon>Bacteria</taxon>
        <taxon>Bacillati</taxon>
        <taxon>Bacillota</taxon>
        <taxon>Clostridia</taxon>
        <taxon>Eubacteriales</taxon>
        <taxon>Clostridiaceae</taxon>
        <taxon>Clostridium</taxon>
    </lineage>
</organism>
<gene>
    <name evidence="1" type="ORF">BJL90_01020</name>
    <name evidence="2" type="ORF">CLFO_34370</name>
</gene>
<dbReference type="EMBL" id="CP017603">
    <property type="protein sequence ID" value="AOY74660.1"/>
    <property type="molecule type" value="Genomic_DNA"/>
</dbReference>
<dbReference type="PROSITE" id="PS51257">
    <property type="entry name" value="PROKAR_LIPOPROTEIN"/>
    <property type="match status" value="1"/>
</dbReference>
<dbReference type="RefSeq" id="WP_070963521.1">
    <property type="nucleotide sequence ID" value="NZ_CP017603.1"/>
</dbReference>
<evidence type="ECO:0000313" key="3">
    <source>
        <dbReference type="Proteomes" id="UP000177894"/>
    </source>
</evidence>
<dbReference type="Proteomes" id="UP000192478">
    <property type="component" value="Chromosome"/>
</dbReference>
<accession>A0AAC9RKQ5</accession>
<evidence type="ECO:0000313" key="1">
    <source>
        <dbReference type="EMBL" id="AOY74660.1"/>
    </source>
</evidence>
<evidence type="ECO:0000313" key="2">
    <source>
        <dbReference type="EMBL" id="ARE89031.1"/>
    </source>
</evidence>
<evidence type="ECO:0008006" key="5">
    <source>
        <dbReference type="Google" id="ProtNLM"/>
    </source>
</evidence>
<reference evidence="1 3" key="1">
    <citation type="submission" date="2016-10" db="EMBL/GenBank/DDBJ databases">
        <title>Complete Genome Sequence of Acetogen Clostridium formicoaceticum ATCC 27076.</title>
        <authorList>
            <person name="Bao T."/>
            <person name="Cheng C."/>
            <person name="Zhao J."/>
            <person name="Yang S.-T."/>
            <person name="Wang J."/>
            <person name="Wang M."/>
        </authorList>
    </citation>
    <scope>NUCLEOTIDE SEQUENCE [LARGE SCALE GENOMIC DNA]</scope>
    <source>
        <strain evidence="1 3">ATCC 27076</strain>
    </source>
</reference>
<reference evidence="2 4" key="2">
    <citation type="submission" date="2017-03" db="EMBL/GenBank/DDBJ databases">
        <title>Complete sequence of Clostridium formicaceticum DSM 92.</title>
        <authorList>
            <person name="Poehlein A."/>
            <person name="Karl M."/>
            <person name="Bengelsdorf F.R."/>
            <person name="Duerre P."/>
            <person name="Daniel R."/>
        </authorList>
    </citation>
    <scope>NUCLEOTIDE SEQUENCE [LARGE SCALE GENOMIC DNA]</scope>
    <source>
        <strain evidence="2 4">DSM 92</strain>
    </source>
</reference>
<protein>
    <recommendedName>
        <fullName evidence="5">Lipoprotein</fullName>
    </recommendedName>
</protein>
<name>A0AAC9RKQ5_9CLOT</name>